<evidence type="ECO:0000313" key="1">
    <source>
        <dbReference type="EMBL" id="OYD16965.1"/>
    </source>
</evidence>
<comment type="caution">
    <text evidence="1">The sequence shown here is derived from an EMBL/GenBank/DDBJ whole genome shotgun (WGS) entry which is preliminary data.</text>
</comment>
<gene>
    <name evidence="1" type="ORF">CH330_01465</name>
</gene>
<sequence>MELLTCLVNFVSGLLSFLLGTWIFFKYFLPRLSRDTAITTADAILKHPTIQPKIKELEAIIEKAKQLDFQELIDLAKGIKIFIELQTNNQPPPPPPKKTKTFKQ</sequence>
<dbReference type="Proteomes" id="UP000215559">
    <property type="component" value="Unassembled WGS sequence"/>
</dbReference>
<evidence type="ECO:0000313" key="2">
    <source>
        <dbReference type="Proteomes" id="UP000215559"/>
    </source>
</evidence>
<organism evidence="1 2">
    <name type="scientific">candidate division WOR-3 bacterium JGI_Cruoil_03_51_56</name>
    <dbReference type="NCBI Taxonomy" id="1973747"/>
    <lineage>
        <taxon>Bacteria</taxon>
        <taxon>Bacteria division WOR-3</taxon>
    </lineage>
</organism>
<protein>
    <submittedName>
        <fullName evidence="1">Uncharacterized protein</fullName>
    </submittedName>
</protein>
<name>A0A235BZJ6_UNCW3</name>
<dbReference type="EMBL" id="NOZP01000031">
    <property type="protein sequence ID" value="OYD16965.1"/>
    <property type="molecule type" value="Genomic_DNA"/>
</dbReference>
<accession>A0A235BZJ6</accession>
<reference evidence="1 2" key="1">
    <citation type="submission" date="2017-07" db="EMBL/GenBank/DDBJ databases">
        <title>Recovery of genomes from metagenomes via a dereplication, aggregation, and scoring strategy.</title>
        <authorList>
            <person name="Sieber C.M."/>
            <person name="Probst A.J."/>
            <person name="Sharrar A."/>
            <person name="Thomas B.C."/>
            <person name="Hess M."/>
            <person name="Tringe S.G."/>
            <person name="Banfield J.F."/>
        </authorList>
    </citation>
    <scope>NUCLEOTIDE SEQUENCE [LARGE SCALE GENOMIC DNA]</scope>
    <source>
        <strain evidence="1">JGI_Cruoil_03_51_56</strain>
    </source>
</reference>
<proteinExistence type="predicted"/>
<dbReference type="AlphaFoldDB" id="A0A235BZJ6"/>